<sequence>MEHGTMHRWKAEFKRLGSVEGSYDSEGDDVILDGEDEGVGEVSACSKNLELRIEVIPSRTSNLIGLLKEHSVIVLGLAINDSRDCYLPICGQ</sequence>
<evidence type="ECO:0000313" key="1">
    <source>
        <dbReference type="EMBL" id="GJT37583.1"/>
    </source>
</evidence>
<reference evidence="1" key="2">
    <citation type="submission" date="2022-01" db="EMBL/GenBank/DDBJ databases">
        <authorList>
            <person name="Yamashiro T."/>
            <person name="Shiraishi A."/>
            <person name="Satake H."/>
            <person name="Nakayama K."/>
        </authorList>
    </citation>
    <scope>NUCLEOTIDE SEQUENCE</scope>
</reference>
<reference evidence="1" key="1">
    <citation type="journal article" date="2022" name="Int. J. Mol. Sci.">
        <title>Draft Genome of Tanacetum Coccineum: Genomic Comparison of Closely Related Tanacetum-Family Plants.</title>
        <authorList>
            <person name="Yamashiro T."/>
            <person name="Shiraishi A."/>
            <person name="Nakayama K."/>
            <person name="Satake H."/>
        </authorList>
    </citation>
    <scope>NUCLEOTIDE SEQUENCE</scope>
</reference>
<dbReference type="EMBL" id="BQNB010015234">
    <property type="protein sequence ID" value="GJT37583.1"/>
    <property type="molecule type" value="Genomic_DNA"/>
</dbReference>
<gene>
    <name evidence="1" type="ORF">Tco_0937448</name>
</gene>
<dbReference type="Proteomes" id="UP001151760">
    <property type="component" value="Unassembled WGS sequence"/>
</dbReference>
<evidence type="ECO:0008006" key="3">
    <source>
        <dbReference type="Google" id="ProtNLM"/>
    </source>
</evidence>
<proteinExistence type="predicted"/>
<keyword evidence="2" id="KW-1185">Reference proteome</keyword>
<name>A0ABQ5DF82_9ASTR</name>
<accession>A0ABQ5DF82</accession>
<protein>
    <recommendedName>
        <fullName evidence="3">Transposase</fullName>
    </recommendedName>
</protein>
<comment type="caution">
    <text evidence="1">The sequence shown here is derived from an EMBL/GenBank/DDBJ whole genome shotgun (WGS) entry which is preliminary data.</text>
</comment>
<evidence type="ECO:0000313" key="2">
    <source>
        <dbReference type="Proteomes" id="UP001151760"/>
    </source>
</evidence>
<organism evidence="1 2">
    <name type="scientific">Tanacetum coccineum</name>
    <dbReference type="NCBI Taxonomy" id="301880"/>
    <lineage>
        <taxon>Eukaryota</taxon>
        <taxon>Viridiplantae</taxon>
        <taxon>Streptophyta</taxon>
        <taxon>Embryophyta</taxon>
        <taxon>Tracheophyta</taxon>
        <taxon>Spermatophyta</taxon>
        <taxon>Magnoliopsida</taxon>
        <taxon>eudicotyledons</taxon>
        <taxon>Gunneridae</taxon>
        <taxon>Pentapetalae</taxon>
        <taxon>asterids</taxon>
        <taxon>campanulids</taxon>
        <taxon>Asterales</taxon>
        <taxon>Asteraceae</taxon>
        <taxon>Asteroideae</taxon>
        <taxon>Anthemideae</taxon>
        <taxon>Anthemidinae</taxon>
        <taxon>Tanacetum</taxon>
    </lineage>
</organism>